<dbReference type="HOGENOM" id="CLU_020648_0_0_1"/>
<reference evidence="1 2" key="1">
    <citation type="submission" date="2014-12" db="EMBL/GenBank/DDBJ databases">
        <authorList>
            <person name="Neuveglise Cecile"/>
        </authorList>
    </citation>
    <scope>NUCLEOTIDE SEQUENCE [LARGE SCALE GENOMIC DNA]</scope>
    <source>
        <strain evidence="1 2">CBS 12615</strain>
    </source>
</reference>
<dbReference type="GO" id="GO:1990816">
    <property type="term" value="C:vacuole-mitochondrion membrane contact site"/>
    <property type="evidence" value="ECO:0007669"/>
    <property type="project" value="EnsemblFungi"/>
</dbReference>
<name>A0A0C7MNT8_9SACH</name>
<proteinExistence type="predicted"/>
<dbReference type="AlphaFoldDB" id="A0A0C7MNT8"/>
<evidence type="ECO:0000313" key="1">
    <source>
        <dbReference type="EMBL" id="CEP61507.1"/>
    </source>
</evidence>
<dbReference type="RefSeq" id="XP_022627741.1">
    <property type="nucleotide sequence ID" value="XM_022773248.1"/>
</dbReference>
<dbReference type="GO" id="GO:0005778">
    <property type="term" value="C:peroxisomal membrane"/>
    <property type="evidence" value="ECO:0007669"/>
    <property type="project" value="EnsemblFungi"/>
</dbReference>
<keyword evidence="2" id="KW-1185">Reference proteome</keyword>
<dbReference type="EMBL" id="LN736362">
    <property type="protein sequence ID" value="CEP61507.1"/>
    <property type="molecule type" value="Genomic_DNA"/>
</dbReference>
<dbReference type="InterPro" id="IPR058934">
    <property type="entry name" value="YMC020W-like"/>
</dbReference>
<sequence>MNEPVVAGGSSVPERKEQRWPTWMSSPISGIRSPNYQAALETSNAKTNGGTGPAEATSSWLDNIGKNLPSFLYGRSEEPVNMNDLADYGRLSSKQIQLLELEAQQGIRKKTDTWCWYEDVTLIAPEELALPNPGELSVANTGSAVCPLPLVKFPISRDSSERFYVQNSLILPNVLPGELFHERTTFNKISAALKNYYNFDGEKHTYLGRGTVSGRLERKKTIIVSFVGGLPEKYEKATLGKQLSAKHLTGKIAAALKRYDANKVVTFSIESPLDQKSLQDCSSESTELLSNWRHHFSGADLILFAGVYYSVPLQLQVAKRILEQRSNFGVPDTATIGLLGIESCLGGYQFWDHSSDSSGDTNSSNYQANREKILLQGCTRIEQDNLSRIAQYRDPNSTESKQVQCTLDWIFRHQACAKLVLFGKLYDNFMTIAEKLAINLHHPNIIRHVWCEGSSLGLDYKKNPTFLPAGEKISKGPVNYQGTLQVPDDRRFEISLVEDLLMAINLGHTQLVPMLKMISPFFISRSFNKHTVPATVKKQQQYELKAWLQEMDQRWKNAGLAKNGTLPAEIETVDNLLTYVFYKANKPAPDRFKIKEGIFDDSQVFHSFLHDTLLTTALLEPQPVGFLSKTVTPVSILNSQNQYDLVWQIHDFLSYFAKIKNLPLFPDPLLLFSLAHDSSTMSSAEPHSIEFRRGKEEASRRIEKFWELYQLWKPPTKGLKQLQRILSFLSLYSSGRHLQVDLRRIQ</sequence>
<dbReference type="PANTHER" id="PTHR47349">
    <property type="entry name" value="CHROMOSOME 8, WHOLE GENOME SHOTGUN SEQUENCE"/>
    <property type="match status" value="1"/>
</dbReference>
<accession>A0A0C7MNT8</accession>
<dbReference type="GeneID" id="34684931"/>
<organism evidence="1 2">
    <name type="scientific">Lachancea lanzarotensis</name>
    <dbReference type="NCBI Taxonomy" id="1245769"/>
    <lineage>
        <taxon>Eukaryota</taxon>
        <taxon>Fungi</taxon>
        <taxon>Dikarya</taxon>
        <taxon>Ascomycota</taxon>
        <taxon>Saccharomycotina</taxon>
        <taxon>Saccharomycetes</taxon>
        <taxon>Saccharomycetales</taxon>
        <taxon>Saccharomycetaceae</taxon>
        <taxon>Lachancea</taxon>
    </lineage>
</organism>
<dbReference type="Proteomes" id="UP000054304">
    <property type="component" value="Unassembled WGS sequence"/>
</dbReference>
<dbReference type="GO" id="GO:0071561">
    <property type="term" value="C:nucleus-vacuole junction"/>
    <property type="evidence" value="ECO:0007669"/>
    <property type="project" value="EnsemblFungi"/>
</dbReference>
<dbReference type="PANTHER" id="PTHR47349:SF1">
    <property type="entry name" value="AER328WP"/>
    <property type="match status" value="1"/>
</dbReference>
<evidence type="ECO:0000313" key="2">
    <source>
        <dbReference type="Proteomes" id="UP000054304"/>
    </source>
</evidence>
<protein>
    <submittedName>
        <fullName evidence="1">LALA0S03e04390g1_1</fullName>
    </submittedName>
</protein>
<dbReference type="OrthoDB" id="3972942at2759"/>
<gene>
    <name evidence="1" type="ORF">LALA0_S03e04390g</name>
</gene>
<dbReference type="GO" id="GO:0006665">
    <property type="term" value="P:sphingolipid metabolic process"/>
    <property type="evidence" value="ECO:0007669"/>
    <property type="project" value="EnsemblFungi"/>
</dbReference>